<dbReference type="KEGG" id="hme:HFX_6180"/>
<evidence type="ECO:0000313" key="1">
    <source>
        <dbReference type="EMBL" id="AFK21304.1"/>
    </source>
</evidence>
<name>I3RAP4_HALMT</name>
<dbReference type="Gene3D" id="1.10.10.10">
    <property type="entry name" value="Winged helix-like DNA-binding domain superfamily/Winged helix DNA-binding domain"/>
    <property type="match status" value="1"/>
</dbReference>
<protein>
    <recommendedName>
        <fullName evidence="3">PhiH1 repressor-like protein</fullName>
    </recommendedName>
</protein>
<geneLocation type="plasmid" evidence="1 2">
    <name>pHM500</name>
</geneLocation>
<dbReference type="EMBL" id="CP001871">
    <property type="protein sequence ID" value="AFK21304.1"/>
    <property type="molecule type" value="Genomic_DNA"/>
</dbReference>
<accession>I3RAP4</accession>
<evidence type="ECO:0000313" key="2">
    <source>
        <dbReference type="Proteomes" id="UP000006469"/>
    </source>
</evidence>
<sequence>MDIAKTTDCHPITVDHTCAYLYKQGHIHPRGRGRYEVTESGKQQITGGCDS</sequence>
<dbReference type="AlphaFoldDB" id="I3RAP4"/>
<proteinExistence type="predicted"/>
<reference evidence="1 2" key="1">
    <citation type="journal article" date="2012" name="J. Bacteriol.">
        <title>Complete genome sequence of the metabolically versatile halophilic archaeon Haloferax mediterranei, a poly(3-hydroxybutyrate-co-3-hydroxyvalerate) producer.</title>
        <authorList>
            <person name="Han J."/>
            <person name="Zhang F."/>
            <person name="Hou J."/>
            <person name="Liu X."/>
            <person name="Li M."/>
            <person name="Liu H."/>
            <person name="Cai L."/>
            <person name="Zhang B."/>
            <person name="Chen Y."/>
            <person name="Zhou J."/>
            <person name="Hu S."/>
            <person name="Xiang H."/>
        </authorList>
    </citation>
    <scope>NUCLEOTIDE SEQUENCE [LARGE SCALE GENOMIC DNA]</scope>
    <source>
        <strain evidence="2">ATCC 33500 / DSM 1411 / JCM 8866 / NBRC 14739 / NCIMB 2177 / R-4</strain>
        <plasmid evidence="2">pHM500</plasmid>
    </source>
</reference>
<evidence type="ECO:0008006" key="3">
    <source>
        <dbReference type="Google" id="ProtNLM"/>
    </source>
</evidence>
<keyword evidence="1" id="KW-0614">Plasmid</keyword>
<dbReference type="HOGENOM" id="CLU_3094008_0_0_2"/>
<dbReference type="Proteomes" id="UP000006469">
    <property type="component" value="Plasmid pHM500"/>
</dbReference>
<organism evidence="1 2">
    <name type="scientific">Haloferax mediterranei (strain ATCC 33500 / DSM 1411 / JCM 8866 / NBRC 14739 / NCIMB 2177 / R-4)</name>
    <name type="common">Halobacterium mediterranei</name>
    <dbReference type="NCBI Taxonomy" id="523841"/>
    <lineage>
        <taxon>Archaea</taxon>
        <taxon>Methanobacteriati</taxon>
        <taxon>Methanobacteriota</taxon>
        <taxon>Stenosarchaea group</taxon>
        <taxon>Halobacteria</taxon>
        <taxon>Halobacteriales</taxon>
        <taxon>Haloferacaceae</taxon>
        <taxon>Haloferax</taxon>
    </lineage>
</organism>
<dbReference type="InterPro" id="IPR036388">
    <property type="entry name" value="WH-like_DNA-bd_sf"/>
</dbReference>
<gene>
    <name evidence="1" type="ordered locus">HFX_6180</name>
</gene>